<keyword evidence="2" id="KW-0472">Membrane</keyword>
<evidence type="ECO:0000313" key="3">
    <source>
        <dbReference type="EMBL" id="RFU85320.1"/>
    </source>
</evidence>
<feature type="transmembrane region" description="Helical" evidence="2">
    <location>
        <begin position="252"/>
        <end position="278"/>
    </location>
</feature>
<comment type="caution">
    <text evidence="3">The sequence shown here is derived from an EMBL/GenBank/DDBJ whole genome shotgun (WGS) entry which is preliminary data.</text>
</comment>
<feature type="transmembrane region" description="Helical" evidence="2">
    <location>
        <begin position="210"/>
        <end position="240"/>
    </location>
</feature>
<feature type="transmembrane region" description="Helical" evidence="2">
    <location>
        <begin position="321"/>
        <end position="339"/>
    </location>
</feature>
<keyword evidence="4" id="KW-1185">Reference proteome</keyword>
<dbReference type="RefSeq" id="WP_128557074.1">
    <property type="nucleotide sequence ID" value="NZ_QUAK01000097.1"/>
</dbReference>
<dbReference type="EMBL" id="QUAK01000097">
    <property type="protein sequence ID" value="RFU85320.1"/>
    <property type="molecule type" value="Genomic_DNA"/>
</dbReference>
<accession>A0A372M3Y1</accession>
<evidence type="ECO:0000256" key="1">
    <source>
        <dbReference type="SAM" id="MobiDB-lite"/>
    </source>
</evidence>
<keyword evidence="2" id="KW-0812">Transmembrane</keyword>
<evidence type="ECO:0000256" key="2">
    <source>
        <dbReference type="SAM" id="Phobius"/>
    </source>
</evidence>
<feature type="transmembrane region" description="Helical" evidence="2">
    <location>
        <begin position="36"/>
        <end position="54"/>
    </location>
</feature>
<reference evidence="3 4" key="1">
    <citation type="submission" date="2018-08" db="EMBL/GenBank/DDBJ databases">
        <title>Isolation, diversity and antifungal activity of Actinobacteria from wheat.</title>
        <authorList>
            <person name="Han C."/>
        </authorList>
    </citation>
    <scope>NUCLEOTIDE SEQUENCE [LARGE SCALE GENOMIC DNA]</scope>
    <source>
        <strain evidence="3 4">NEAU-YY421</strain>
    </source>
</reference>
<dbReference type="Proteomes" id="UP000263094">
    <property type="component" value="Unassembled WGS sequence"/>
</dbReference>
<gene>
    <name evidence="3" type="ORF">DY218_18000</name>
</gene>
<dbReference type="OrthoDB" id="4337748at2"/>
<evidence type="ECO:0008006" key="5">
    <source>
        <dbReference type="Google" id="ProtNLM"/>
    </source>
</evidence>
<feature type="region of interest" description="Disordered" evidence="1">
    <location>
        <begin position="440"/>
        <end position="460"/>
    </location>
</feature>
<sequence>MTDARAAGVTTAAARRVAHGSTAVYGGLRSLRPSPYLVFGALFWLVAGAAAWRVPVCCEFGQHAAVVERLAADLWSPSHPTVDAPGAGSPYYSPYAVLQAVVARLSGLDGWQVVKLSGPLNLLVLLTGLGRFVKVLTPRPWAPVLALAFLVLLSGPGPGTGAGAPSWSGFLGLLPLTEHLAFPGTFAVGLTFWLWALTGRPAGSGGRPASYAALGALGALVVLVHPVSGVGATVGVVALVAGRQRSRHARVVARWGAAATTAVLLAALWPYFSVFALIGNGTLDGVHEQLYTGLVARYWPAAVVGLPALWLRWRRDRRDPLVLMFALCCLIVLCGWLSGHFTYGRVLATAVVAPQLALAVELAGPRPWAWGRRVLACGAAAAAGACLLLVHAGAVVPRAVDPVGFEQPPRWPSYAWAAERIGPGEVVLTDSHRATRALPGFGPNLVAPTRPDASLPEPERQRRLDAVRRYLDPGSTRAERAGIARRYDVRWVLLAPDQRAPQEAVVAAWGPRTGEVLMRVRGAGSAAPDPANGPSGTGR</sequence>
<name>A0A372M3Y1_9ACTN</name>
<keyword evidence="2" id="KW-1133">Transmembrane helix</keyword>
<protein>
    <recommendedName>
        <fullName evidence="5">Integral membrane protein</fullName>
    </recommendedName>
</protein>
<proteinExistence type="predicted"/>
<evidence type="ECO:0000313" key="4">
    <source>
        <dbReference type="Proteomes" id="UP000263094"/>
    </source>
</evidence>
<organism evidence="3 4">
    <name type="scientific">Streptomyces triticagri</name>
    <dbReference type="NCBI Taxonomy" id="2293568"/>
    <lineage>
        <taxon>Bacteria</taxon>
        <taxon>Bacillati</taxon>
        <taxon>Actinomycetota</taxon>
        <taxon>Actinomycetes</taxon>
        <taxon>Kitasatosporales</taxon>
        <taxon>Streptomycetaceae</taxon>
        <taxon>Streptomyces</taxon>
    </lineage>
</organism>
<feature type="transmembrane region" description="Helical" evidence="2">
    <location>
        <begin position="290"/>
        <end position="309"/>
    </location>
</feature>
<dbReference type="AlphaFoldDB" id="A0A372M3Y1"/>